<name>A0A4D6EHT9_9VIRU</name>
<organism evidence="2 3">
    <name type="scientific">Pandoravirus celtis</name>
    <dbReference type="NCBI Taxonomy" id="2568002"/>
    <lineage>
        <taxon>Viruses</taxon>
        <taxon>Pandoravirus</taxon>
    </lineage>
</organism>
<feature type="compositionally biased region" description="Basic and acidic residues" evidence="1">
    <location>
        <begin position="8"/>
        <end position="23"/>
    </location>
</feature>
<evidence type="ECO:0000256" key="1">
    <source>
        <dbReference type="SAM" id="MobiDB-lite"/>
    </source>
</evidence>
<gene>
    <name evidence="2" type="ORF">pclt_cds_701</name>
</gene>
<feature type="region of interest" description="Disordered" evidence="1">
    <location>
        <begin position="1"/>
        <end position="23"/>
    </location>
</feature>
<evidence type="ECO:0000313" key="3">
    <source>
        <dbReference type="Proteomes" id="UP001237152"/>
    </source>
</evidence>
<reference evidence="2" key="1">
    <citation type="journal article" date="2019" name="Front. Microbiol.">
        <title>Pandoravirus Celtis Illustrates the Microevolution Processes at Work in the Giant Pandoraviridae Genomes.</title>
        <authorList>
            <person name="Legendre M."/>
            <person name="Alempic J.M."/>
            <person name="Philippe N."/>
            <person name="Lartigue A."/>
            <person name="Jeudy S."/>
            <person name="Poirot O."/>
            <person name="Ta N.T."/>
            <person name="Nin S."/>
            <person name="Coute Y."/>
            <person name="Abergel C."/>
            <person name="Claverie J.M."/>
        </authorList>
    </citation>
    <scope>NUCLEOTIDE SEQUENCE</scope>
</reference>
<accession>A0A4D6EHT9</accession>
<sequence length="316" mass="36216">MWPRKKGEHAAATDHESAADVGRPDNRYTFRRSTYDWETFWRNRYRSSDNEKRFRDFEHKDFCAVNRDTAWRAQGPASAVVLRCAPVWETDPVPVTSLCRLGDHWSIDSPTLAQSKCLAEIEAMAQGAGARHADEVWHMPLDETTIDDARRHCGMPVGNLSDAARRTKDDLEIALMCERNAKSDAPRGIKTAITQFCQETKPDAEAAIRRMAQEARAGDFTVTCLQNGSGWSLQRHDNNNKKTYNRIVDKLTRSLFLPFFFFILLSTRTSDARRDRRRVLSSLTQNSALVQKDPGKTWRQQGANKLLYCMMPFFCF</sequence>
<proteinExistence type="predicted"/>
<protein>
    <submittedName>
        <fullName evidence="2">Uncharacterized protein</fullName>
    </submittedName>
</protein>
<dbReference type="Proteomes" id="UP001237152">
    <property type="component" value="Segment"/>
</dbReference>
<dbReference type="EMBL" id="MK174290">
    <property type="protein sequence ID" value="QBZ81287.1"/>
    <property type="molecule type" value="Genomic_DNA"/>
</dbReference>
<evidence type="ECO:0000313" key="2">
    <source>
        <dbReference type="EMBL" id="QBZ81287.1"/>
    </source>
</evidence>